<evidence type="ECO:0000256" key="1">
    <source>
        <dbReference type="SAM" id="Coils"/>
    </source>
</evidence>
<comment type="caution">
    <text evidence="2">The sequence shown here is derived from an EMBL/GenBank/DDBJ whole genome shotgun (WGS) entry which is preliminary data.</text>
</comment>
<name>A0A226I6T0_9FLAO</name>
<sequence length="428" mass="49841">MAEQSSIQCPNCGENIDVNDILKHQLEDSIRKEFQQKAAAQAKELELKSEQFEKAKTEFEAKKKQENELFAERLEREKKTAEKEISEKLKAKLEEENKDRMLLMEKELSEKSEKLRELNKMTGEIAKLQREKLEMKEAIEAEAQKQLNATLVLERDKIRKQEEEKNELKIKEYQKQSDDQKKLIEEMKRKQEQGSMQLQGEVMELAIEEWLASNFPLDTIDEIKKGANGADCLQIVNTRELQNCGSIYYESKRTKAFQPSWIEKFKNDIRTKRANIGVLVTEVMPNGMERMGMRDGIWICTYEEFKGLTAVLRQSLIQVSQAVQAQENKGDKMSMLYDFLTSNEFRLQIEGIVEGFTQMQSDLDSEKRAMQRIWKQREKQIEKVVHNTLGMYGSIRGIAGNAVQTVRALELDFVEGEQEDEEPKELFE</sequence>
<dbReference type="RefSeq" id="WP_089052761.1">
    <property type="nucleotide sequence ID" value="NZ_MUHA01000004.1"/>
</dbReference>
<keyword evidence="1" id="KW-0175">Coiled coil</keyword>
<dbReference type="InterPro" id="IPR019219">
    <property type="entry name" value="DUF2130"/>
</dbReference>
<organism evidence="2 3">
    <name type="scientific">Flavobacterium oncorhynchi</name>
    <dbReference type="NCBI Taxonomy" id="728056"/>
    <lineage>
        <taxon>Bacteria</taxon>
        <taxon>Pseudomonadati</taxon>
        <taxon>Bacteroidota</taxon>
        <taxon>Flavobacteriia</taxon>
        <taxon>Flavobacteriales</taxon>
        <taxon>Flavobacteriaceae</taxon>
        <taxon>Flavobacterium</taxon>
    </lineage>
</organism>
<dbReference type="Proteomes" id="UP000198336">
    <property type="component" value="Unassembled WGS sequence"/>
</dbReference>
<reference evidence="2 3" key="1">
    <citation type="submission" date="2016-11" db="EMBL/GenBank/DDBJ databases">
        <title>Whole genomes of Flavobacteriaceae.</title>
        <authorList>
            <person name="Stine C."/>
            <person name="Li C."/>
            <person name="Tadesse D."/>
        </authorList>
    </citation>
    <scope>NUCLEOTIDE SEQUENCE [LARGE SCALE GENOMIC DNA]</scope>
    <source>
        <strain evidence="2 3">CCUG 59446</strain>
    </source>
</reference>
<evidence type="ECO:0000313" key="2">
    <source>
        <dbReference type="EMBL" id="OXB02554.1"/>
    </source>
</evidence>
<keyword evidence="3" id="KW-1185">Reference proteome</keyword>
<protein>
    <submittedName>
        <fullName evidence="2">Caldesmon</fullName>
    </submittedName>
</protein>
<feature type="coiled-coil region" evidence="1">
    <location>
        <begin position="35"/>
        <end position="193"/>
    </location>
</feature>
<dbReference type="EMBL" id="MUHA01000004">
    <property type="protein sequence ID" value="OXB02554.1"/>
    <property type="molecule type" value="Genomic_DNA"/>
</dbReference>
<dbReference type="Pfam" id="PF09903">
    <property type="entry name" value="DUF2130"/>
    <property type="match status" value="1"/>
</dbReference>
<gene>
    <name evidence="2" type="ORF">B0A75_02710</name>
</gene>
<evidence type="ECO:0000313" key="3">
    <source>
        <dbReference type="Proteomes" id="UP000198336"/>
    </source>
</evidence>
<dbReference type="AlphaFoldDB" id="A0A226I6T0"/>
<accession>A0A226I6T0</accession>
<proteinExistence type="predicted"/>